<evidence type="ECO:0000256" key="2">
    <source>
        <dbReference type="ARBA" id="ARBA00023015"/>
    </source>
</evidence>
<comment type="subcellular location">
    <subcellularLocation>
        <location evidence="5">Nucleus</location>
    </subcellularLocation>
</comment>
<evidence type="ECO:0000256" key="3">
    <source>
        <dbReference type="ARBA" id="ARBA00023125"/>
    </source>
</evidence>
<dbReference type="Gene3D" id="1.10.10.10">
    <property type="entry name" value="Winged helix-like DNA-binding domain superfamily/Winged helix DNA-binding domain"/>
    <property type="match status" value="1"/>
</dbReference>
<keyword evidence="4 5" id="KW-0804">Transcription</keyword>
<gene>
    <name evidence="7" type="primary">E2FB</name>
    <name evidence="9" type="synonym">LOC112683506</name>
    <name evidence="7" type="ORF">g.113624</name>
</gene>
<dbReference type="SUPFAM" id="SSF46785">
    <property type="entry name" value="Winged helix' DNA-binding domain"/>
    <property type="match status" value="1"/>
</dbReference>
<accession>A0A2S2Q9Y0</accession>
<keyword evidence="3 5" id="KW-0238">DNA-binding</keyword>
<dbReference type="GO" id="GO:0000981">
    <property type="term" value="F:DNA-binding transcription factor activity, RNA polymerase II-specific"/>
    <property type="evidence" value="ECO:0007669"/>
    <property type="project" value="TreeGrafter"/>
</dbReference>
<keyword evidence="2 5" id="KW-0805">Transcription regulation</keyword>
<dbReference type="InterPro" id="IPR032198">
    <property type="entry name" value="E2F_CC-MB"/>
</dbReference>
<dbReference type="GO" id="GO:0090575">
    <property type="term" value="C:RNA polymerase II transcription regulator complex"/>
    <property type="evidence" value="ECO:0007669"/>
    <property type="project" value="TreeGrafter"/>
</dbReference>
<feature type="domain" description="E2F/DP family winged-helix DNA-binding" evidence="6">
    <location>
        <begin position="70"/>
        <end position="136"/>
    </location>
</feature>
<evidence type="ECO:0000256" key="5">
    <source>
        <dbReference type="RuleBase" id="RU003796"/>
    </source>
</evidence>
<dbReference type="SUPFAM" id="SSF144074">
    <property type="entry name" value="E2F-DP heterodimerization region"/>
    <property type="match status" value="1"/>
</dbReference>
<keyword evidence="8" id="KW-1185">Reference proteome</keyword>
<keyword evidence="5" id="KW-0539">Nucleus</keyword>
<dbReference type="SMART" id="SM01372">
    <property type="entry name" value="E2F_TDP"/>
    <property type="match status" value="1"/>
</dbReference>
<dbReference type="Gene3D" id="6.10.250.540">
    <property type="match status" value="1"/>
</dbReference>
<dbReference type="OrthoDB" id="1743261at2759"/>
<dbReference type="InterPro" id="IPR036388">
    <property type="entry name" value="WH-like_DNA-bd_sf"/>
</dbReference>
<comment type="similarity">
    <text evidence="1 5">Belongs to the E2F/DP family.</text>
</comment>
<evidence type="ECO:0000313" key="9">
    <source>
        <dbReference type="RefSeq" id="XP_025410349.1"/>
    </source>
</evidence>
<dbReference type="Proteomes" id="UP000694846">
    <property type="component" value="Unplaced"/>
</dbReference>
<evidence type="ECO:0000256" key="1">
    <source>
        <dbReference type="ARBA" id="ARBA00010940"/>
    </source>
</evidence>
<reference evidence="7" key="1">
    <citation type="submission" date="2018-04" db="EMBL/GenBank/DDBJ databases">
        <title>Transcriptome assembly of Sipha flava.</title>
        <authorList>
            <person name="Scully E.D."/>
            <person name="Geib S.M."/>
            <person name="Palmer N.A."/>
            <person name="Koch K."/>
            <person name="Bradshaw J."/>
            <person name="Heng-Moss T."/>
            <person name="Sarath G."/>
        </authorList>
    </citation>
    <scope>NUCLEOTIDE SEQUENCE</scope>
</reference>
<dbReference type="PANTHER" id="PTHR12081">
    <property type="entry name" value="TRANSCRIPTION FACTOR E2F"/>
    <property type="match status" value="1"/>
</dbReference>
<dbReference type="GO" id="GO:0046983">
    <property type="term" value="F:protein dimerization activity"/>
    <property type="evidence" value="ECO:0007669"/>
    <property type="project" value="InterPro"/>
</dbReference>
<dbReference type="PANTHER" id="PTHR12081:SF18">
    <property type="entry name" value="TRANSCRIPTION FACTOR E2F2-RELATED"/>
    <property type="match status" value="1"/>
</dbReference>
<dbReference type="EMBL" id="GGMS01005331">
    <property type="protein sequence ID" value="MBY74534.1"/>
    <property type="molecule type" value="Transcribed_RNA"/>
</dbReference>
<proteinExistence type="inferred from homology"/>
<dbReference type="InterPro" id="IPR037241">
    <property type="entry name" value="E2F-DP_heterodim"/>
</dbReference>
<dbReference type="InterPro" id="IPR003316">
    <property type="entry name" value="E2F_WHTH_DNA-bd_dom"/>
</dbReference>
<dbReference type="Pfam" id="PF16421">
    <property type="entry name" value="E2F_CC-MB"/>
    <property type="match status" value="1"/>
</dbReference>
<evidence type="ECO:0000259" key="6">
    <source>
        <dbReference type="SMART" id="SM01372"/>
    </source>
</evidence>
<dbReference type="GO" id="GO:0000978">
    <property type="term" value="F:RNA polymerase II cis-regulatory region sequence-specific DNA binding"/>
    <property type="evidence" value="ECO:0007669"/>
    <property type="project" value="InterPro"/>
</dbReference>
<evidence type="ECO:0000256" key="4">
    <source>
        <dbReference type="ARBA" id="ARBA00023163"/>
    </source>
</evidence>
<dbReference type="RefSeq" id="XP_025410349.1">
    <property type="nucleotide sequence ID" value="XM_025554564.1"/>
</dbReference>
<sequence length="378" mass="43670">MRFRELRVSQLTARFVRSCTQLFNTLVKMDNLNILNIRDPLVDLVESSDEEIPSLSKMLSVEEMLLVKGRQEKSLGNLATKFADLLRNSPDGIMHLNKATAMLAVKQKRRIYDITNVLEGIGLIEKKTKNQVRWRGVETSEDEKTAEMRSKLQEEIQTLKWQEDILDKQLEILSRDFKVLKEEKSFARYMYLLSSEISNHQEKRSVFTVQPMEALRGASISIPRTKFNRNYNTKSYDSSMPFRIHFNSKTVPVNMNIISFKAFGQFERKRCISDTVSKLKKVPRNNFSDVPSSINNILQYTEETDEVEEIIVLNKEGEQVEKNLNSDMSEHNDSNSHVKVPPRYDPVFRLSPPPSPNIFPCLIDPSQGAFEAFDIKPK</sequence>
<dbReference type="InterPro" id="IPR036390">
    <property type="entry name" value="WH_DNA-bd_sf"/>
</dbReference>
<evidence type="ECO:0000313" key="8">
    <source>
        <dbReference type="Proteomes" id="UP000694846"/>
    </source>
</evidence>
<organism evidence="7">
    <name type="scientific">Sipha flava</name>
    <name type="common">yellow sugarcane aphid</name>
    <dbReference type="NCBI Taxonomy" id="143950"/>
    <lineage>
        <taxon>Eukaryota</taxon>
        <taxon>Metazoa</taxon>
        <taxon>Ecdysozoa</taxon>
        <taxon>Arthropoda</taxon>
        <taxon>Hexapoda</taxon>
        <taxon>Insecta</taxon>
        <taxon>Pterygota</taxon>
        <taxon>Neoptera</taxon>
        <taxon>Paraneoptera</taxon>
        <taxon>Hemiptera</taxon>
        <taxon>Sternorrhyncha</taxon>
        <taxon>Aphidomorpha</taxon>
        <taxon>Aphidoidea</taxon>
        <taxon>Aphididae</taxon>
        <taxon>Sipha</taxon>
    </lineage>
</organism>
<name>A0A2S2Q9Y0_9HEMI</name>
<protein>
    <submittedName>
        <fullName evidence="9">Transcription factor E2F5-like isoform X1</fullName>
    </submittedName>
    <submittedName>
        <fullName evidence="7">Transcription factor E2FB</fullName>
    </submittedName>
</protein>
<reference evidence="9" key="2">
    <citation type="submission" date="2025-04" db="UniProtKB">
        <authorList>
            <consortium name="RefSeq"/>
        </authorList>
    </citation>
    <scope>IDENTIFICATION</scope>
    <source>
        <tissue evidence="9">Whole body</tissue>
    </source>
</reference>
<dbReference type="InterPro" id="IPR015633">
    <property type="entry name" value="E2F"/>
</dbReference>
<dbReference type="AlphaFoldDB" id="A0A2S2Q9Y0"/>
<dbReference type="Pfam" id="PF02319">
    <property type="entry name" value="WHD_E2F_TDP"/>
    <property type="match status" value="1"/>
</dbReference>
<evidence type="ECO:0000313" key="7">
    <source>
        <dbReference type="EMBL" id="MBY74534.1"/>
    </source>
</evidence>
<dbReference type="FunFam" id="1.10.10.10:FF:000008">
    <property type="entry name" value="E2F transcription factor 1"/>
    <property type="match status" value="1"/>
</dbReference>